<gene>
    <name evidence="2" type="ORF">ISP19_20395</name>
</gene>
<keyword evidence="1" id="KW-0732">Signal</keyword>
<dbReference type="PROSITE" id="PS51257">
    <property type="entry name" value="PROKAR_LIPOPROTEIN"/>
    <property type="match status" value="1"/>
</dbReference>
<accession>A0ABS2K948</accession>
<reference evidence="2" key="1">
    <citation type="submission" date="2020-10" db="EMBL/GenBank/DDBJ databases">
        <title>Phylogeny of dyella-like bacteria.</title>
        <authorList>
            <person name="Fu J."/>
        </authorList>
    </citation>
    <scope>NUCLEOTIDE SEQUENCE</scope>
    <source>
        <strain evidence="2">DHOC52</strain>
    </source>
</reference>
<dbReference type="RefSeq" id="WP_204684248.1">
    <property type="nucleotide sequence ID" value="NZ_BSNR01000014.1"/>
</dbReference>
<protein>
    <submittedName>
        <fullName evidence="2">Uncharacterized protein</fullName>
    </submittedName>
</protein>
<dbReference type="Proteomes" id="UP001430149">
    <property type="component" value="Unassembled WGS sequence"/>
</dbReference>
<evidence type="ECO:0000313" key="3">
    <source>
        <dbReference type="Proteomes" id="UP001430149"/>
    </source>
</evidence>
<keyword evidence="3" id="KW-1185">Reference proteome</keyword>
<sequence>MKRSLIMAAIAMLLAGCAPVSTKSINAAQDLQGKKLIVTNHAIPDFSANTAGKAMFGLVGGLAMISSGNELVRTDEIPDPAVRIGNRLANDLAQNQGVTLVPSSGLVAPSGSSADLIKTYPGADLLLDVKTYAWSYMYYPTKWATYHVFYAANIRLLDGKTGDVIAQQTCKTDPVDPNNAPSLDELRANQGALLKKFFVQAADTCVSNAEQQILNLASHYKAGAPQVVETQSIATPVSTVNTAQPTLAEAAASPQASAAPVTQVASMSSSTSQADTAVLPLAQNVATQMGCGTVQPNGDSTFVASCGTYSVVIGCDGGQCRPMHTVNVKNDE</sequence>
<organism evidence="2 3">
    <name type="scientific">Dyella flava</name>
    <dbReference type="NCBI Taxonomy" id="1920170"/>
    <lineage>
        <taxon>Bacteria</taxon>
        <taxon>Pseudomonadati</taxon>
        <taxon>Pseudomonadota</taxon>
        <taxon>Gammaproteobacteria</taxon>
        <taxon>Lysobacterales</taxon>
        <taxon>Rhodanobacteraceae</taxon>
        <taxon>Dyella</taxon>
    </lineage>
</organism>
<name>A0ABS2K948_9GAMM</name>
<feature type="chain" id="PRO_5046114729" evidence="1">
    <location>
        <begin position="24"/>
        <end position="332"/>
    </location>
</feature>
<feature type="signal peptide" evidence="1">
    <location>
        <begin position="1"/>
        <end position="23"/>
    </location>
</feature>
<proteinExistence type="predicted"/>
<comment type="caution">
    <text evidence="2">The sequence shown here is derived from an EMBL/GenBank/DDBJ whole genome shotgun (WGS) entry which is preliminary data.</text>
</comment>
<evidence type="ECO:0000313" key="2">
    <source>
        <dbReference type="EMBL" id="MBM7127742.1"/>
    </source>
</evidence>
<dbReference type="EMBL" id="JADIKE010000039">
    <property type="protein sequence ID" value="MBM7127742.1"/>
    <property type="molecule type" value="Genomic_DNA"/>
</dbReference>
<evidence type="ECO:0000256" key="1">
    <source>
        <dbReference type="SAM" id="SignalP"/>
    </source>
</evidence>